<reference evidence="2 3" key="1">
    <citation type="submission" date="2019-09" db="EMBL/GenBank/DDBJ databases">
        <title>Genomic diversity of phyloplane-associated Pantoea species in Pakistan cotton crop.</title>
        <authorList>
            <person name="Tufail M.R."/>
            <person name="Cook D.R."/>
        </authorList>
    </citation>
    <scope>NUCLEOTIDE SEQUENCE [LARGE SCALE GENOMIC DNA]</scope>
    <source>
        <strain evidence="2 3">B_8</strain>
    </source>
</reference>
<evidence type="ECO:0000256" key="1">
    <source>
        <dbReference type="SAM" id="SignalP"/>
    </source>
</evidence>
<evidence type="ECO:0000313" key="3">
    <source>
        <dbReference type="Proteomes" id="UP000324255"/>
    </source>
</evidence>
<dbReference type="RefSeq" id="WP_150015939.1">
    <property type="nucleotide sequence ID" value="NZ_VWVM01000039.1"/>
</dbReference>
<accession>A0AB34CDF4</accession>
<organism evidence="2 3">
    <name type="scientific">Candidatus Pantoea gossypiicola</name>
    <dbReference type="NCBI Taxonomy" id="2608008"/>
    <lineage>
        <taxon>Bacteria</taxon>
        <taxon>Pseudomonadati</taxon>
        <taxon>Pseudomonadota</taxon>
        <taxon>Gammaproteobacteria</taxon>
        <taxon>Enterobacterales</taxon>
        <taxon>Erwiniaceae</taxon>
        <taxon>Pantoea</taxon>
    </lineage>
</organism>
<keyword evidence="3" id="KW-1185">Reference proteome</keyword>
<feature type="chain" id="PRO_5044266236" evidence="1">
    <location>
        <begin position="35"/>
        <end position="295"/>
    </location>
</feature>
<keyword evidence="1" id="KW-0732">Signal</keyword>
<dbReference type="EMBL" id="VWVM01000039">
    <property type="protein sequence ID" value="KAA6117908.1"/>
    <property type="molecule type" value="Genomic_DNA"/>
</dbReference>
<name>A0AB34CDF4_9GAMM</name>
<evidence type="ECO:0000313" key="2">
    <source>
        <dbReference type="EMBL" id="KAA6117908.1"/>
    </source>
</evidence>
<proteinExistence type="predicted"/>
<dbReference type="Proteomes" id="UP000324255">
    <property type="component" value="Unassembled WGS sequence"/>
</dbReference>
<gene>
    <name evidence="2" type="ORF">F3I20_23460</name>
</gene>
<feature type="signal peptide" evidence="1">
    <location>
        <begin position="1"/>
        <end position="34"/>
    </location>
</feature>
<dbReference type="AlphaFoldDB" id="A0AB34CDF4"/>
<dbReference type="PROSITE" id="PS51257">
    <property type="entry name" value="PROKAR_LIPOPROTEIN"/>
    <property type="match status" value="1"/>
</dbReference>
<sequence>MKVMTHLANRFPLLIIKFLVTWALLLGCSASSFANTSDGIKTALLLNERYNRTDENCNGNPAYYCSGIVVRVNEQPGKIDTWTPYIRDSDNFLQFSYIRKDIGVNLWAKTFGIILKAREDDEYSTRCFFPVNAMSGERLNNGCGEPMSIKKARNEDVDNSTCKEQGVNTAEEWVAKYKELPPPINSEKACSFSSHNASTFNAALKASLLLGERGNNELIVNTSPTFWSATDPSKDHIQALWYYKDSEWLDSARLEQQKYFDTTGLWVPVISIDPTNDNVFSYSEADQKVKPSSRK</sequence>
<protein>
    <submittedName>
        <fullName evidence="2">Uncharacterized protein</fullName>
    </submittedName>
</protein>
<comment type="caution">
    <text evidence="2">The sequence shown here is derived from an EMBL/GenBank/DDBJ whole genome shotgun (WGS) entry which is preliminary data.</text>
</comment>